<dbReference type="InterPro" id="IPR028118">
    <property type="entry name" value="Chibby_fam"/>
</dbReference>
<name>A0A818NQS5_9BILA</name>
<dbReference type="EMBL" id="CAJNOG010000652">
    <property type="protein sequence ID" value="CAF1327200.1"/>
    <property type="molecule type" value="Genomic_DNA"/>
</dbReference>
<dbReference type="EMBL" id="CAJNOE010000540">
    <property type="protein sequence ID" value="CAF1262478.1"/>
    <property type="molecule type" value="Genomic_DNA"/>
</dbReference>
<dbReference type="Proteomes" id="UP000663881">
    <property type="component" value="Unassembled WGS sequence"/>
</dbReference>
<keyword evidence="9" id="KW-1185">Reference proteome</keyword>
<reference evidence="6" key="1">
    <citation type="submission" date="2021-02" db="EMBL/GenBank/DDBJ databases">
        <authorList>
            <person name="Nowell W R."/>
        </authorList>
    </citation>
    <scope>NUCLEOTIDE SEQUENCE</scope>
</reference>
<gene>
    <name evidence="2" type="ORF">BJG266_LOCUS28200</name>
    <name evidence="3" type="ORF">IZO911_LOCUS31965</name>
    <name evidence="4" type="ORF">JYZ213_LOCUS33741</name>
    <name evidence="6" type="ORF">KXQ929_LOCUS5624</name>
    <name evidence="7" type="ORF">OKA104_LOCUS8230</name>
    <name evidence="8" type="ORF">OXD698_LOCUS29743</name>
    <name evidence="5" type="ORF">QVE165_LOCUS44446</name>
    <name evidence="1" type="ORF">VCS650_LOCUS22554</name>
</gene>
<evidence type="ECO:0000313" key="8">
    <source>
        <dbReference type="EMBL" id="CAF4004876.1"/>
    </source>
</evidence>
<protein>
    <recommendedName>
        <fullName evidence="11">Chibby-like protein</fullName>
    </recommendedName>
</protein>
<dbReference type="Proteomes" id="UP000663891">
    <property type="component" value="Unassembled WGS sequence"/>
</dbReference>
<dbReference type="Proteomes" id="UP000663877">
    <property type="component" value="Unassembled WGS sequence"/>
</dbReference>
<dbReference type="Proteomes" id="UP000663832">
    <property type="component" value="Unassembled WGS sequence"/>
</dbReference>
<dbReference type="EMBL" id="CAJNOM010000596">
    <property type="protein sequence ID" value="CAF1515910.1"/>
    <property type="molecule type" value="Genomic_DNA"/>
</dbReference>
<proteinExistence type="predicted"/>
<dbReference type="Proteomes" id="UP000663860">
    <property type="component" value="Unassembled WGS sequence"/>
</dbReference>
<comment type="caution">
    <text evidence="6">The sequence shown here is derived from an EMBL/GenBank/DDBJ whole genome shotgun (WGS) entry which is preliminary data.</text>
</comment>
<evidence type="ECO:0000313" key="2">
    <source>
        <dbReference type="EMBL" id="CAF1225117.1"/>
    </source>
</evidence>
<dbReference type="EMBL" id="CAJOBB010000208">
    <property type="protein sequence ID" value="CAF3610714.1"/>
    <property type="molecule type" value="Genomic_DNA"/>
</dbReference>
<evidence type="ECO:0000313" key="6">
    <source>
        <dbReference type="EMBL" id="CAF3610714.1"/>
    </source>
</evidence>
<dbReference type="EMBL" id="CAJNON010000255">
    <property type="protein sequence ID" value="CAF1146299.1"/>
    <property type="molecule type" value="Genomic_DNA"/>
</dbReference>
<dbReference type="Proteomes" id="UP000663845">
    <property type="component" value="Unassembled WGS sequence"/>
</dbReference>
<evidence type="ECO:0000313" key="7">
    <source>
        <dbReference type="EMBL" id="CAF3632982.1"/>
    </source>
</evidence>
<evidence type="ECO:0000313" key="4">
    <source>
        <dbReference type="EMBL" id="CAF1327200.1"/>
    </source>
</evidence>
<dbReference type="EMBL" id="CAJOAY010000329">
    <property type="protein sequence ID" value="CAF3632982.1"/>
    <property type="molecule type" value="Genomic_DNA"/>
</dbReference>
<dbReference type="Proteomes" id="UP000663844">
    <property type="component" value="Unassembled WGS sequence"/>
</dbReference>
<dbReference type="AlphaFoldDB" id="A0A818NQS5"/>
<dbReference type="Proteomes" id="UP000663868">
    <property type="component" value="Unassembled WGS sequence"/>
</dbReference>
<sequence length="117" mass="12985">MSFFSNQFSIKKTKPRKFVSRSPLKLPADEMYRELGPKYEAIDVKIADRKIIFDIEHGDWNTAGAESVGGIASSGSAKKLGKDITVLQEENNMLKLKNEVLLNLVAESVAELSSPEK</sequence>
<evidence type="ECO:0000313" key="1">
    <source>
        <dbReference type="EMBL" id="CAF1146299.1"/>
    </source>
</evidence>
<evidence type="ECO:0008006" key="11">
    <source>
        <dbReference type="Google" id="ProtNLM"/>
    </source>
</evidence>
<evidence type="ECO:0000313" key="5">
    <source>
        <dbReference type="EMBL" id="CAF1515910.1"/>
    </source>
</evidence>
<dbReference type="Pfam" id="PF14645">
    <property type="entry name" value="Chibby"/>
    <property type="match status" value="1"/>
</dbReference>
<evidence type="ECO:0000313" key="9">
    <source>
        <dbReference type="Proteomes" id="UP000663832"/>
    </source>
</evidence>
<evidence type="ECO:0000313" key="10">
    <source>
        <dbReference type="Proteomes" id="UP000663868"/>
    </source>
</evidence>
<accession>A0A818NQS5</accession>
<dbReference type="EMBL" id="CAJNOI010000282">
    <property type="protein sequence ID" value="CAF1225117.1"/>
    <property type="molecule type" value="Genomic_DNA"/>
</dbReference>
<organism evidence="6 10">
    <name type="scientific">Adineta steineri</name>
    <dbReference type="NCBI Taxonomy" id="433720"/>
    <lineage>
        <taxon>Eukaryota</taxon>
        <taxon>Metazoa</taxon>
        <taxon>Spiralia</taxon>
        <taxon>Gnathifera</taxon>
        <taxon>Rotifera</taxon>
        <taxon>Eurotatoria</taxon>
        <taxon>Bdelloidea</taxon>
        <taxon>Adinetida</taxon>
        <taxon>Adinetidae</taxon>
        <taxon>Adineta</taxon>
    </lineage>
</organism>
<dbReference type="OrthoDB" id="2145765at2759"/>
<dbReference type="EMBL" id="CAJOAZ010003394">
    <property type="protein sequence ID" value="CAF4004876.1"/>
    <property type="molecule type" value="Genomic_DNA"/>
</dbReference>
<evidence type="ECO:0000313" key="3">
    <source>
        <dbReference type="EMBL" id="CAF1262478.1"/>
    </source>
</evidence>